<organism evidence="3 4">
    <name type="scientific">Capsicum annuum</name>
    <name type="common">Capsicum pepper</name>
    <dbReference type="NCBI Taxonomy" id="4072"/>
    <lineage>
        <taxon>Eukaryota</taxon>
        <taxon>Viridiplantae</taxon>
        <taxon>Streptophyta</taxon>
        <taxon>Embryophyta</taxon>
        <taxon>Tracheophyta</taxon>
        <taxon>Spermatophyta</taxon>
        <taxon>Magnoliopsida</taxon>
        <taxon>eudicotyledons</taxon>
        <taxon>Gunneridae</taxon>
        <taxon>Pentapetalae</taxon>
        <taxon>asterids</taxon>
        <taxon>lamiids</taxon>
        <taxon>Solanales</taxon>
        <taxon>Solanaceae</taxon>
        <taxon>Solanoideae</taxon>
        <taxon>Capsiceae</taxon>
        <taxon>Capsicum</taxon>
    </lineage>
</organism>
<evidence type="ECO:0000313" key="3">
    <source>
        <dbReference type="EMBL" id="PHT74548.1"/>
    </source>
</evidence>
<reference evidence="3 4" key="2">
    <citation type="journal article" date="2017" name="Genome Biol.">
        <title>New reference genome sequences of hot pepper reveal the massive evolution of plant disease-resistance genes by retroduplication.</title>
        <authorList>
            <person name="Kim S."/>
            <person name="Park J."/>
            <person name="Yeom S.I."/>
            <person name="Kim Y.M."/>
            <person name="Seo E."/>
            <person name="Kim K.T."/>
            <person name="Kim M.S."/>
            <person name="Lee J.M."/>
            <person name="Cheong K."/>
            <person name="Shin H.S."/>
            <person name="Kim S.B."/>
            <person name="Han K."/>
            <person name="Lee J."/>
            <person name="Park M."/>
            <person name="Lee H.A."/>
            <person name="Lee H.Y."/>
            <person name="Lee Y."/>
            <person name="Oh S."/>
            <person name="Lee J.H."/>
            <person name="Choi E."/>
            <person name="Choi E."/>
            <person name="Lee S.E."/>
            <person name="Jeon J."/>
            <person name="Kim H."/>
            <person name="Choi G."/>
            <person name="Song H."/>
            <person name="Lee J."/>
            <person name="Lee S.C."/>
            <person name="Kwon J.K."/>
            <person name="Lee H.Y."/>
            <person name="Koo N."/>
            <person name="Hong Y."/>
            <person name="Kim R.W."/>
            <person name="Kang W.H."/>
            <person name="Huh J.H."/>
            <person name="Kang B.C."/>
            <person name="Yang T.J."/>
            <person name="Lee Y.H."/>
            <person name="Bennetzen J.L."/>
            <person name="Choi D."/>
        </authorList>
    </citation>
    <scope>NUCLEOTIDE SEQUENCE [LARGE SCALE GENOMIC DNA]</scope>
    <source>
        <strain evidence="4">cv. CM334</strain>
    </source>
</reference>
<dbReference type="PROSITE" id="PS51375">
    <property type="entry name" value="PPR"/>
    <property type="match status" value="3"/>
</dbReference>
<dbReference type="PANTHER" id="PTHR47926">
    <property type="entry name" value="PENTATRICOPEPTIDE REPEAT-CONTAINING PROTEIN"/>
    <property type="match status" value="1"/>
</dbReference>
<protein>
    <recommendedName>
        <fullName evidence="5">Pentatricopeptide repeat-containing protein</fullName>
    </recommendedName>
</protein>
<dbReference type="Pfam" id="PF20431">
    <property type="entry name" value="E_motif"/>
    <property type="match status" value="1"/>
</dbReference>
<feature type="repeat" description="PPR" evidence="2">
    <location>
        <begin position="438"/>
        <end position="472"/>
    </location>
</feature>
<dbReference type="AlphaFoldDB" id="A0A1U8DSV7"/>
<feature type="repeat" description="PPR" evidence="2">
    <location>
        <begin position="337"/>
        <end position="371"/>
    </location>
</feature>
<dbReference type="OMA" id="TQVHAYA"/>
<gene>
    <name evidence="3" type="ORF">T459_21825</name>
</gene>
<dbReference type="KEGG" id="cann:107839212"/>
<evidence type="ECO:0000256" key="2">
    <source>
        <dbReference type="PROSITE-ProRule" id="PRU00708"/>
    </source>
</evidence>
<dbReference type="GO" id="GO:0003723">
    <property type="term" value="F:RNA binding"/>
    <property type="evidence" value="ECO:0007669"/>
    <property type="project" value="InterPro"/>
</dbReference>
<feature type="repeat" description="PPR" evidence="2">
    <location>
        <begin position="236"/>
        <end position="270"/>
    </location>
</feature>
<dbReference type="Proteomes" id="UP000222542">
    <property type="component" value="Unassembled WGS sequence"/>
</dbReference>
<dbReference type="InterPro" id="IPR011990">
    <property type="entry name" value="TPR-like_helical_dom_sf"/>
</dbReference>
<dbReference type="FunFam" id="1.25.40.10:FF:000344">
    <property type="entry name" value="Pentatricopeptide repeat-containing protein"/>
    <property type="match status" value="1"/>
</dbReference>
<evidence type="ECO:0000313" key="4">
    <source>
        <dbReference type="Proteomes" id="UP000222542"/>
    </source>
</evidence>
<reference evidence="3 4" key="1">
    <citation type="journal article" date="2014" name="Nat. Genet.">
        <title>Genome sequence of the hot pepper provides insights into the evolution of pungency in Capsicum species.</title>
        <authorList>
            <person name="Kim S."/>
            <person name="Park M."/>
            <person name="Yeom S.I."/>
            <person name="Kim Y.M."/>
            <person name="Lee J.M."/>
            <person name="Lee H.A."/>
            <person name="Seo E."/>
            <person name="Choi J."/>
            <person name="Cheong K."/>
            <person name="Kim K.T."/>
            <person name="Jung K."/>
            <person name="Lee G.W."/>
            <person name="Oh S.K."/>
            <person name="Bae C."/>
            <person name="Kim S.B."/>
            <person name="Lee H.Y."/>
            <person name="Kim S.Y."/>
            <person name="Kim M.S."/>
            <person name="Kang B.C."/>
            <person name="Jo Y.D."/>
            <person name="Yang H.B."/>
            <person name="Jeong H.J."/>
            <person name="Kang W.H."/>
            <person name="Kwon J.K."/>
            <person name="Shin C."/>
            <person name="Lim J.Y."/>
            <person name="Park J.H."/>
            <person name="Huh J.H."/>
            <person name="Kim J.S."/>
            <person name="Kim B.D."/>
            <person name="Cohen O."/>
            <person name="Paran I."/>
            <person name="Suh M.C."/>
            <person name="Lee S.B."/>
            <person name="Kim Y.K."/>
            <person name="Shin Y."/>
            <person name="Noh S.J."/>
            <person name="Park J."/>
            <person name="Seo Y.S."/>
            <person name="Kwon S.Y."/>
            <person name="Kim H.A."/>
            <person name="Park J.M."/>
            <person name="Kim H.J."/>
            <person name="Choi S.B."/>
            <person name="Bosland P.W."/>
            <person name="Reeves G."/>
            <person name="Jo S.H."/>
            <person name="Lee B.W."/>
            <person name="Cho H.T."/>
            <person name="Choi H.S."/>
            <person name="Lee M.S."/>
            <person name="Yu Y."/>
            <person name="Do Choi Y."/>
            <person name="Park B.S."/>
            <person name="van Deynze A."/>
            <person name="Ashrafi H."/>
            <person name="Hill T."/>
            <person name="Kim W.T."/>
            <person name="Pai H.S."/>
            <person name="Ahn H.K."/>
            <person name="Yeam I."/>
            <person name="Giovannoni J.J."/>
            <person name="Rose J.K."/>
            <person name="Sorensen I."/>
            <person name="Lee S.J."/>
            <person name="Kim R.W."/>
            <person name="Choi I.Y."/>
            <person name="Choi B.S."/>
            <person name="Lim J.S."/>
            <person name="Lee Y.H."/>
            <person name="Choi D."/>
        </authorList>
    </citation>
    <scope>NUCLEOTIDE SEQUENCE [LARGE SCALE GENOMIC DNA]</scope>
    <source>
        <strain evidence="4">cv. CM334</strain>
    </source>
</reference>
<name>A0A1U8DSV7_CAPAN</name>
<sequence>MIMKCRYIPSTTINLKGTSTASSSSVLCREQVSVATVELTHNTDSCKSHTCISNALKISARTGNYDQGRRIQAQIIKLGMTNVLSLGNQLLHVYVKCKDFVHARKMFDEMRVRNIVTWNTFICGLRDVSSQTWTSKDGWREYSTECLKTNDHLGFCYFKQMLMESVSPDCITFCGLLRLCVEINDGVWLAKELHCAIVKLGYDQSCFLGATLVDLYGKFGLVGEARCVLGGVLARDLVLWNVMVSCYVLNGLGEEAFWLFNLMRVEGFEGDEFTFASLLNSCASLGFYDSGRQIQGLVIKVCLNKDVVVESALVDMYAKNEYMADARKAFDAMAFRNVVSWTTIIVGYGRRGDGEEAMELLKWMLREDFVPDELTLASVLSSCGNLSMATETVQVHAYAVRYGFSNSLSIGNALINAYSKCGCIAHAHQVFSSIQAPDLFSWTSVIGAYASHGFSKEAVQLFEEMLVNGVKPDGIVFLEVLSACSHGGLFSKGLEYLSLMTNYYQIMPSSEHYTCLIDLFGRLGLLNEAYEILNSMPVEPQPDALKAFVGACKIHGNMKMAKWAAEKLFMIDPNDTATYVLMSNLYASDSNWSDAALIWEMAREGLHNKSPGFSMEIAHGINTLACRGNPSLNTLAVFRMKLENRE</sequence>
<comment type="caution">
    <text evidence="3">The sequence shown here is derived from an EMBL/GenBank/DDBJ whole genome shotgun (WGS) entry which is preliminary data.</text>
</comment>
<keyword evidence="4" id="KW-1185">Reference proteome</keyword>
<dbReference type="InterPro" id="IPR046848">
    <property type="entry name" value="E_motif"/>
</dbReference>
<dbReference type="Gramene" id="PHT74548">
    <property type="protein sequence ID" value="PHT74548"/>
    <property type="gene ID" value="T459_21825"/>
</dbReference>
<dbReference type="Pfam" id="PF01535">
    <property type="entry name" value="PPR"/>
    <property type="match status" value="4"/>
</dbReference>
<dbReference type="Pfam" id="PF13041">
    <property type="entry name" value="PPR_2"/>
    <property type="match status" value="2"/>
</dbReference>
<dbReference type="FunFam" id="1.25.40.10:FF:000090">
    <property type="entry name" value="Pentatricopeptide repeat-containing protein, chloroplastic"/>
    <property type="match status" value="1"/>
</dbReference>
<dbReference type="InterPro" id="IPR002885">
    <property type="entry name" value="PPR_rpt"/>
</dbReference>
<dbReference type="EMBL" id="AYRZ02000008">
    <property type="protein sequence ID" value="PHT74548.1"/>
    <property type="molecule type" value="Genomic_DNA"/>
</dbReference>
<keyword evidence="1" id="KW-0677">Repeat</keyword>
<proteinExistence type="predicted"/>
<accession>A0A1U8DSV7</accession>
<dbReference type="PANTHER" id="PTHR47926:SF511">
    <property type="entry name" value="PENTATRICOPEPTIDE REPEAT-CONTAINING PROTEIN"/>
    <property type="match status" value="1"/>
</dbReference>
<dbReference type="InterPro" id="IPR046960">
    <property type="entry name" value="PPR_At4g14850-like_plant"/>
</dbReference>
<dbReference type="NCBIfam" id="TIGR00756">
    <property type="entry name" value="PPR"/>
    <property type="match status" value="4"/>
</dbReference>
<evidence type="ECO:0008006" key="5">
    <source>
        <dbReference type="Google" id="ProtNLM"/>
    </source>
</evidence>
<evidence type="ECO:0000256" key="1">
    <source>
        <dbReference type="ARBA" id="ARBA00022737"/>
    </source>
</evidence>
<dbReference type="GO" id="GO:0009451">
    <property type="term" value="P:RNA modification"/>
    <property type="evidence" value="ECO:0007669"/>
    <property type="project" value="InterPro"/>
</dbReference>
<dbReference type="OrthoDB" id="1851890at2759"/>
<dbReference type="Gene3D" id="1.25.40.10">
    <property type="entry name" value="Tetratricopeptide repeat domain"/>
    <property type="match status" value="5"/>
</dbReference>